<dbReference type="Gene3D" id="3.40.50.150">
    <property type="entry name" value="Vaccinia Virus protein VP39"/>
    <property type="match status" value="1"/>
</dbReference>
<name>K9HNR1_9PROT</name>
<gene>
    <name evidence="1" type="ORF">C882_3037</name>
</gene>
<comment type="caution">
    <text evidence="1">The sequence shown here is derived from an EMBL/GenBank/DDBJ whole genome shotgun (WGS) entry which is preliminary data.</text>
</comment>
<dbReference type="STRING" id="1238182.C882_3037"/>
<keyword evidence="2" id="KW-1185">Reference proteome</keyword>
<dbReference type="AlphaFoldDB" id="K9HNR1"/>
<proteinExistence type="predicted"/>
<dbReference type="Proteomes" id="UP000009881">
    <property type="component" value="Unassembled WGS sequence"/>
</dbReference>
<evidence type="ECO:0000313" key="1">
    <source>
        <dbReference type="EMBL" id="EKV31973.1"/>
    </source>
</evidence>
<evidence type="ECO:0008006" key="3">
    <source>
        <dbReference type="Google" id="ProtNLM"/>
    </source>
</evidence>
<sequence length="284" mass="30643">MTADRATSAAATPRPYSLDAARDMRALYGFGLFPLPDYRPARVGPWRLERHRGSLAHGYVTRAVVEPVRWVLYRDRVPWMSTGVMEQESHAWHVHRARGTVVVFGLGMGMYVHAAAAKPEVERVVVVDNAPDVQAVLRAATDLDAWKGREKITLVEADALDAATPEHLRTVLAGARPDVLYADIWPTYPDAGAPAQTAALAAALQPGEAGWWGQEISFALWAHRQGGGTLEDYAAAVGVPLAVGDGYRAFCRDAAAIHDIAALAGDRPSLGQRLKRLLGLGGRG</sequence>
<evidence type="ECO:0000313" key="2">
    <source>
        <dbReference type="Proteomes" id="UP000009881"/>
    </source>
</evidence>
<reference evidence="1 2" key="1">
    <citation type="journal article" date="2013" name="Genome Announc.">
        <title>Draft Genome Sequence of an Alphaproteobacterium, Caenispirillum salinarum AK4(T), Isolated from a Solar Saltern.</title>
        <authorList>
            <person name="Khatri I."/>
            <person name="Singh A."/>
            <person name="Korpole S."/>
            <person name="Pinnaka A.K."/>
            <person name="Subramanian S."/>
        </authorList>
    </citation>
    <scope>NUCLEOTIDE SEQUENCE [LARGE SCALE GENOMIC DNA]</scope>
    <source>
        <strain evidence="1 2">AK4</strain>
    </source>
</reference>
<protein>
    <recommendedName>
        <fullName evidence="3">Spermidine synthase</fullName>
    </recommendedName>
</protein>
<accession>K9HNR1</accession>
<dbReference type="EMBL" id="ANHY01000004">
    <property type="protein sequence ID" value="EKV31973.1"/>
    <property type="molecule type" value="Genomic_DNA"/>
</dbReference>
<dbReference type="eggNOG" id="COG0421">
    <property type="taxonomic scope" value="Bacteria"/>
</dbReference>
<dbReference type="OrthoDB" id="7338969at2"/>
<dbReference type="InterPro" id="IPR029063">
    <property type="entry name" value="SAM-dependent_MTases_sf"/>
</dbReference>
<organism evidence="1 2">
    <name type="scientific">Caenispirillum salinarum AK4</name>
    <dbReference type="NCBI Taxonomy" id="1238182"/>
    <lineage>
        <taxon>Bacteria</taxon>
        <taxon>Pseudomonadati</taxon>
        <taxon>Pseudomonadota</taxon>
        <taxon>Alphaproteobacteria</taxon>
        <taxon>Rhodospirillales</taxon>
        <taxon>Novispirillaceae</taxon>
        <taxon>Caenispirillum</taxon>
    </lineage>
</organism>
<dbReference type="SUPFAM" id="SSF53335">
    <property type="entry name" value="S-adenosyl-L-methionine-dependent methyltransferases"/>
    <property type="match status" value="1"/>
</dbReference>
<dbReference type="RefSeq" id="WP_009539234.1">
    <property type="nucleotide sequence ID" value="NZ_ANHY01000004.1"/>
</dbReference>